<dbReference type="AlphaFoldDB" id="A0A239J4F3"/>
<evidence type="ECO:0000256" key="7">
    <source>
        <dbReference type="ARBA" id="ARBA00023002"/>
    </source>
</evidence>
<evidence type="ECO:0000256" key="8">
    <source>
        <dbReference type="RuleBase" id="RU362125"/>
    </source>
</evidence>
<comment type="pathway">
    <text evidence="2">Amino-acid degradation; L-valine degradation.</text>
</comment>
<organism evidence="12 13">
    <name type="scientific">Geodermatophilus saharensis</name>
    <dbReference type="NCBI Taxonomy" id="1137994"/>
    <lineage>
        <taxon>Bacteria</taxon>
        <taxon>Bacillati</taxon>
        <taxon>Actinomycetota</taxon>
        <taxon>Actinomycetes</taxon>
        <taxon>Geodermatophilales</taxon>
        <taxon>Geodermatophilaceae</taxon>
        <taxon>Geodermatophilus</taxon>
    </lineage>
</organism>
<feature type="domain" description="Acyl-CoA dehydrogenase/oxidase N-terminal" evidence="11">
    <location>
        <begin position="7"/>
        <end position="118"/>
    </location>
</feature>
<dbReference type="FunFam" id="1.20.140.10:FF:000001">
    <property type="entry name" value="Acyl-CoA dehydrogenase"/>
    <property type="match status" value="1"/>
</dbReference>
<gene>
    <name evidence="12" type="ORF">SAMN04488107_4615</name>
</gene>
<dbReference type="PROSITE" id="PS00072">
    <property type="entry name" value="ACYL_COA_DH_1"/>
    <property type="match status" value="1"/>
</dbReference>
<reference evidence="13" key="1">
    <citation type="submission" date="2017-06" db="EMBL/GenBank/DDBJ databases">
        <authorList>
            <person name="Varghese N."/>
            <person name="Submissions S."/>
        </authorList>
    </citation>
    <scope>NUCLEOTIDE SEQUENCE [LARGE SCALE GENOMIC DNA]</scope>
    <source>
        <strain evidence="13">DSM 45423</strain>
    </source>
</reference>
<dbReference type="SUPFAM" id="SSF56645">
    <property type="entry name" value="Acyl-CoA dehydrogenase NM domain-like"/>
    <property type="match status" value="1"/>
</dbReference>
<dbReference type="InterPro" id="IPR006091">
    <property type="entry name" value="Acyl-CoA_Oxase/DH_mid-dom"/>
</dbReference>
<keyword evidence="5 8" id="KW-0285">Flavoprotein</keyword>
<dbReference type="InterPro" id="IPR009100">
    <property type="entry name" value="AcylCoA_DH/oxidase_NM_dom_sf"/>
</dbReference>
<dbReference type="Pfam" id="PF00441">
    <property type="entry name" value="Acyl-CoA_dh_1"/>
    <property type="match status" value="1"/>
</dbReference>
<dbReference type="Pfam" id="PF02770">
    <property type="entry name" value="Acyl-CoA_dh_M"/>
    <property type="match status" value="1"/>
</dbReference>
<dbReference type="InterPro" id="IPR006089">
    <property type="entry name" value="Acyl-CoA_DH_CS"/>
</dbReference>
<dbReference type="Gene3D" id="1.20.140.10">
    <property type="entry name" value="Butyryl-CoA Dehydrogenase, subunit A, domain 3"/>
    <property type="match status" value="1"/>
</dbReference>
<name>A0A239J4F3_9ACTN</name>
<evidence type="ECO:0000259" key="9">
    <source>
        <dbReference type="Pfam" id="PF00441"/>
    </source>
</evidence>
<dbReference type="SUPFAM" id="SSF47203">
    <property type="entry name" value="Acyl-CoA dehydrogenase C-terminal domain-like"/>
    <property type="match status" value="1"/>
</dbReference>
<dbReference type="InterPro" id="IPR046373">
    <property type="entry name" value="Acyl-CoA_Oxase/DH_mid-dom_sf"/>
</dbReference>
<dbReference type="Proteomes" id="UP000198386">
    <property type="component" value="Unassembled WGS sequence"/>
</dbReference>
<dbReference type="Gene3D" id="2.40.110.10">
    <property type="entry name" value="Butyryl-CoA Dehydrogenase, subunit A, domain 2"/>
    <property type="match status" value="1"/>
</dbReference>
<dbReference type="PANTHER" id="PTHR43884:SF40">
    <property type="entry name" value="ACYL-COA DEHYDROGENASE"/>
    <property type="match status" value="1"/>
</dbReference>
<sequence>MEAVDAEDFTQIRDAVRRLVREVVVPREEEIDLDDRIPEELRGAAADMGLFGYALPEEYGGLGVDMREDVELAFEFGYTTPAFRSLFGTNNGIAGQVIARFGSEEQKKAYLPRMAAGELIGSFALTEAEAGSDPAGLRTAARRDGGDWVLDGAKRYITNAPLADLFVVFARTDPEERGGRGISSFVVDASAPGVTLGPRDKKMGQSGAWTSEVFFDGVRVPADALVGEEGRGYAKALTVLSRGRLHIAALCVGMAQRVLDESVAYAATAKQGGAPIGRFQLVQALIADVHAEHLAGRAMVREVAARYDSGEDTSIGPSSAKLWCSEMVGRATDRAVQVHGGLGYLRTTPVERFYRDARLYRLYEGTSEVQRVIVGGGLLRAAGMPRA</sequence>
<evidence type="ECO:0000256" key="6">
    <source>
        <dbReference type="ARBA" id="ARBA00022827"/>
    </source>
</evidence>
<dbReference type="InterPro" id="IPR037069">
    <property type="entry name" value="AcylCoA_DH/ox_N_sf"/>
</dbReference>
<comment type="similarity">
    <text evidence="3 8">Belongs to the acyl-CoA dehydrogenase family.</text>
</comment>
<evidence type="ECO:0000259" key="11">
    <source>
        <dbReference type="Pfam" id="PF02771"/>
    </source>
</evidence>
<dbReference type="InterPro" id="IPR009075">
    <property type="entry name" value="AcylCo_DH/oxidase_C"/>
</dbReference>
<evidence type="ECO:0000256" key="3">
    <source>
        <dbReference type="ARBA" id="ARBA00009347"/>
    </source>
</evidence>
<keyword evidence="13" id="KW-1185">Reference proteome</keyword>
<evidence type="ECO:0000259" key="10">
    <source>
        <dbReference type="Pfam" id="PF02770"/>
    </source>
</evidence>
<dbReference type="InterPro" id="IPR036250">
    <property type="entry name" value="AcylCo_DH-like_C"/>
</dbReference>
<dbReference type="Pfam" id="PF02771">
    <property type="entry name" value="Acyl-CoA_dh_N"/>
    <property type="match status" value="1"/>
</dbReference>
<proteinExistence type="inferred from homology"/>
<dbReference type="Gene3D" id="1.10.540.10">
    <property type="entry name" value="Acyl-CoA dehydrogenase/oxidase, N-terminal domain"/>
    <property type="match status" value="1"/>
</dbReference>
<evidence type="ECO:0000256" key="4">
    <source>
        <dbReference type="ARBA" id="ARBA00022456"/>
    </source>
</evidence>
<evidence type="ECO:0000256" key="1">
    <source>
        <dbReference type="ARBA" id="ARBA00001974"/>
    </source>
</evidence>
<dbReference type="GO" id="GO:0003995">
    <property type="term" value="F:acyl-CoA dehydrogenase activity"/>
    <property type="evidence" value="ECO:0007669"/>
    <property type="project" value="InterPro"/>
</dbReference>
<dbReference type="PIRSF" id="PIRSF016578">
    <property type="entry name" value="HsaA"/>
    <property type="match status" value="1"/>
</dbReference>
<dbReference type="EMBL" id="FZOH01000013">
    <property type="protein sequence ID" value="SNT00358.1"/>
    <property type="molecule type" value="Genomic_DNA"/>
</dbReference>
<evidence type="ECO:0000256" key="2">
    <source>
        <dbReference type="ARBA" id="ARBA00005109"/>
    </source>
</evidence>
<dbReference type="FunFam" id="2.40.110.10:FF:000001">
    <property type="entry name" value="Acyl-CoA dehydrogenase, mitochondrial"/>
    <property type="match status" value="1"/>
</dbReference>
<protein>
    <submittedName>
        <fullName evidence="12">Acyl-CoA dehydrogenase</fullName>
    </submittedName>
</protein>
<dbReference type="PANTHER" id="PTHR43884">
    <property type="entry name" value="ACYL-COA DEHYDROGENASE"/>
    <property type="match status" value="1"/>
</dbReference>
<evidence type="ECO:0000256" key="5">
    <source>
        <dbReference type="ARBA" id="ARBA00022630"/>
    </source>
</evidence>
<keyword evidence="6 8" id="KW-0274">FAD</keyword>
<evidence type="ECO:0000313" key="13">
    <source>
        <dbReference type="Proteomes" id="UP000198386"/>
    </source>
</evidence>
<dbReference type="GO" id="GO:0009083">
    <property type="term" value="P:branched-chain amino acid catabolic process"/>
    <property type="evidence" value="ECO:0007669"/>
    <property type="project" value="UniProtKB-KW"/>
</dbReference>
<feature type="domain" description="Acyl-CoA dehydrogenase/oxidase C-terminal" evidence="9">
    <location>
        <begin position="230"/>
        <end position="377"/>
    </location>
</feature>
<feature type="domain" description="Acyl-CoA oxidase/dehydrogenase middle" evidence="10">
    <location>
        <begin position="122"/>
        <end position="218"/>
    </location>
</feature>
<keyword evidence="7 8" id="KW-0560">Oxidoreductase</keyword>
<dbReference type="GO" id="GO:0050660">
    <property type="term" value="F:flavin adenine dinucleotide binding"/>
    <property type="evidence" value="ECO:0007669"/>
    <property type="project" value="InterPro"/>
</dbReference>
<dbReference type="InterPro" id="IPR013786">
    <property type="entry name" value="AcylCoA_DH/ox_N"/>
</dbReference>
<comment type="cofactor">
    <cofactor evidence="1 8">
        <name>FAD</name>
        <dbReference type="ChEBI" id="CHEBI:57692"/>
    </cofactor>
</comment>
<evidence type="ECO:0000313" key="12">
    <source>
        <dbReference type="EMBL" id="SNT00358.1"/>
    </source>
</evidence>
<accession>A0A239J4F3</accession>
<keyword evidence="4" id="KW-0101">Branched-chain amino acid catabolism</keyword>